<dbReference type="AlphaFoldDB" id="A0A2M8ITM5"/>
<evidence type="ECO:0000313" key="2">
    <source>
        <dbReference type="Proteomes" id="UP000231553"/>
    </source>
</evidence>
<dbReference type="Proteomes" id="UP000231553">
    <property type="component" value="Unassembled WGS sequence"/>
</dbReference>
<gene>
    <name evidence="1" type="ORF">CVM52_25180</name>
</gene>
<reference evidence="1 2" key="1">
    <citation type="journal article" date="2018" name="Int. J. Syst. Evol. Microbiol.">
        <title>Pseudooceanicola lipolyticus sp. nov., a marine alphaproteobacterium, reclassification of Oceanicola flagellatus as Pseudooceanicola flagellatus comb. nov. and emended description of the genus Pseudooceanicola.</title>
        <authorList>
            <person name="Huang M.-M."/>
            <person name="Guo L.-L."/>
            <person name="Wu Y.-H."/>
            <person name="Lai Q.-L."/>
            <person name="Shao Z.-Z."/>
            <person name="Wang C.-S."/>
            <person name="Wu M."/>
            <person name="Xu X.-W."/>
        </authorList>
    </citation>
    <scope>NUCLEOTIDE SEQUENCE [LARGE SCALE GENOMIC DNA]</scope>
    <source>
        <strain evidence="1 2">157</strain>
    </source>
</reference>
<keyword evidence="2" id="KW-1185">Reference proteome</keyword>
<feature type="non-terminal residue" evidence="1">
    <location>
        <position position="63"/>
    </location>
</feature>
<organism evidence="1 2">
    <name type="scientific">Pseudooceanicola lipolyticus</name>
    <dbReference type="NCBI Taxonomy" id="2029104"/>
    <lineage>
        <taxon>Bacteria</taxon>
        <taxon>Pseudomonadati</taxon>
        <taxon>Pseudomonadota</taxon>
        <taxon>Alphaproteobacteria</taxon>
        <taxon>Rhodobacterales</taxon>
        <taxon>Paracoccaceae</taxon>
        <taxon>Pseudooceanicola</taxon>
    </lineage>
</organism>
<comment type="caution">
    <text evidence="1">The sequence shown here is derived from an EMBL/GenBank/DDBJ whole genome shotgun (WGS) entry which is preliminary data.</text>
</comment>
<accession>A0A2M8ITM5</accession>
<evidence type="ECO:0000313" key="1">
    <source>
        <dbReference type="EMBL" id="PJE33878.1"/>
    </source>
</evidence>
<dbReference type="EMBL" id="PGTB01000296">
    <property type="protein sequence ID" value="PJE33878.1"/>
    <property type="molecule type" value="Genomic_DNA"/>
</dbReference>
<protein>
    <submittedName>
        <fullName evidence="1">ABC transporter permease</fullName>
    </submittedName>
</protein>
<proteinExistence type="predicted"/>
<name>A0A2M8ITM5_9RHOB</name>
<sequence length="63" mass="6345">MISLTSPIETWAHRVPAGAKLAALSVATVGLFLLDDPVSLGVAVLAVAALTLTGGRDFTRAAA</sequence>